<dbReference type="GO" id="GO:0000731">
    <property type="term" value="P:DNA synthesis involved in DNA repair"/>
    <property type="evidence" value="ECO:0007669"/>
    <property type="project" value="TreeGrafter"/>
</dbReference>
<accession>A0AAF0BMC3</accession>
<dbReference type="AlphaFoldDB" id="A0AAF0BMC3"/>
<dbReference type="GO" id="GO:0016887">
    <property type="term" value="F:ATP hydrolysis activity"/>
    <property type="evidence" value="ECO:0007669"/>
    <property type="project" value="InterPro"/>
</dbReference>
<comment type="subcellular location">
    <subcellularLocation>
        <location evidence="6 7">Cytoplasm</location>
    </subcellularLocation>
</comment>
<feature type="domain" description="AAA+ ATPase" evidence="9">
    <location>
        <begin position="45"/>
        <end position="409"/>
    </location>
</feature>
<dbReference type="Gene3D" id="1.20.1050.90">
    <property type="entry name" value="RecF/RecN/SMC, N-terminal domain"/>
    <property type="match status" value="1"/>
</dbReference>
<dbReference type="GO" id="GO:0009432">
    <property type="term" value="P:SOS response"/>
    <property type="evidence" value="ECO:0007669"/>
    <property type="project" value="UniProtKB-UniRule"/>
</dbReference>
<dbReference type="Pfam" id="PF13304">
    <property type="entry name" value="AAA_21"/>
    <property type="match status" value="1"/>
</dbReference>
<sequence>MTARREDEQEMAGRAKAGPLDLAVTSLTLTRYRSYDRARLTLEGAAPLVVLTGPNGAGKTNVLEALSYLAPGRGLRRAALGEVSRFGADGPWAVAADLMLGDEPVKVGTGIEAGAAPGANDDDADEDDSGPAGRRLVRIDGETVGSTNALGDRWSVSWLTPQMDRLFIEAPSGRRRFLDRLVIGLYPDHSRQVAAYERVMRERNRLLADRGAHADPAWVGALEARMAEHGAAVAAARLEFAGQLAGFLAEPKGAEAAAFPEARLAIDGWLEGLMADGMAPVEAEAAYRDKLAEARRVDAATGRAGTGPHKTDLLVVHAPKDMPAGLCSTGEQKALLIALTLADARLVAAHRGRAPLLLLDEVAAHLDADRRAALFAVLSELRGQCWLTGTDRAVFEAAETSALFFNVEGGQVAPAK</sequence>
<protein>
    <recommendedName>
        <fullName evidence="6 7">DNA replication and repair protein RecF</fullName>
    </recommendedName>
</protein>
<dbReference type="PANTHER" id="PTHR32182">
    <property type="entry name" value="DNA REPLICATION AND REPAIR PROTEIN RECF"/>
    <property type="match status" value="1"/>
</dbReference>
<feature type="binding site" evidence="6">
    <location>
        <begin position="53"/>
        <end position="60"/>
    </location>
    <ligand>
        <name>ATP</name>
        <dbReference type="ChEBI" id="CHEBI:30616"/>
    </ligand>
</feature>
<keyword evidence="1 6" id="KW-0963">Cytoplasm</keyword>
<keyword evidence="3 6" id="KW-0547">Nucleotide-binding</keyword>
<dbReference type="InterPro" id="IPR018078">
    <property type="entry name" value="DNA-binding_RecF_CS"/>
</dbReference>
<dbReference type="PANTHER" id="PTHR32182:SF0">
    <property type="entry name" value="DNA REPLICATION AND REPAIR PROTEIN RECF"/>
    <property type="match status" value="1"/>
</dbReference>
<keyword evidence="5 6" id="KW-0238">DNA-binding</keyword>
<dbReference type="GO" id="GO:0003697">
    <property type="term" value="F:single-stranded DNA binding"/>
    <property type="evidence" value="ECO:0007669"/>
    <property type="project" value="UniProtKB-UniRule"/>
</dbReference>
<dbReference type="PROSITE" id="PS00617">
    <property type="entry name" value="RECF_1"/>
    <property type="match status" value="1"/>
</dbReference>
<feature type="compositionally biased region" description="Acidic residues" evidence="8">
    <location>
        <begin position="120"/>
        <end position="129"/>
    </location>
</feature>
<dbReference type="GO" id="GO:0005524">
    <property type="term" value="F:ATP binding"/>
    <property type="evidence" value="ECO:0007669"/>
    <property type="project" value="UniProtKB-UniRule"/>
</dbReference>
<comment type="function">
    <text evidence="6 7">The RecF protein is involved in DNA metabolism; it is required for DNA replication and normal SOS inducibility. RecF binds preferentially to single-stranded, linear DNA. It also seems to bind ATP.</text>
</comment>
<dbReference type="SMART" id="SM00382">
    <property type="entry name" value="AAA"/>
    <property type="match status" value="1"/>
</dbReference>
<dbReference type="GO" id="GO:0005737">
    <property type="term" value="C:cytoplasm"/>
    <property type="evidence" value="ECO:0007669"/>
    <property type="project" value="UniProtKB-SubCell"/>
</dbReference>
<evidence type="ECO:0000256" key="4">
    <source>
        <dbReference type="ARBA" id="ARBA00022840"/>
    </source>
</evidence>
<keyword evidence="4 6" id="KW-0067">ATP-binding</keyword>
<evidence type="ECO:0000313" key="11">
    <source>
        <dbReference type="Proteomes" id="UP001217500"/>
    </source>
</evidence>
<gene>
    <name evidence="6 10" type="primary">recF</name>
    <name evidence="10" type="ORF">PH603_01135</name>
</gene>
<organism evidence="10 11">
    <name type="scientific">Gimibacter soli</name>
    <dbReference type="NCBI Taxonomy" id="3024400"/>
    <lineage>
        <taxon>Bacteria</taxon>
        <taxon>Pseudomonadati</taxon>
        <taxon>Pseudomonadota</taxon>
        <taxon>Alphaproteobacteria</taxon>
        <taxon>Kordiimonadales</taxon>
        <taxon>Temperatibacteraceae</taxon>
        <taxon>Gimibacter</taxon>
    </lineage>
</organism>
<evidence type="ECO:0000256" key="5">
    <source>
        <dbReference type="ARBA" id="ARBA00023125"/>
    </source>
</evidence>
<dbReference type="InterPro" id="IPR001238">
    <property type="entry name" value="DNA-binding_RecF"/>
</dbReference>
<dbReference type="GO" id="GO:0006302">
    <property type="term" value="P:double-strand break repair"/>
    <property type="evidence" value="ECO:0007669"/>
    <property type="project" value="InterPro"/>
</dbReference>
<dbReference type="GO" id="GO:0006260">
    <property type="term" value="P:DNA replication"/>
    <property type="evidence" value="ECO:0007669"/>
    <property type="project" value="UniProtKB-UniRule"/>
</dbReference>
<feature type="region of interest" description="Disordered" evidence="8">
    <location>
        <begin position="109"/>
        <end position="134"/>
    </location>
</feature>
<keyword evidence="6 7" id="KW-0227">DNA damage</keyword>
<evidence type="ECO:0000256" key="1">
    <source>
        <dbReference type="ARBA" id="ARBA00022490"/>
    </source>
</evidence>
<evidence type="ECO:0000256" key="6">
    <source>
        <dbReference type="HAMAP-Rule" id="MF_00365"/>
    </source>
</evidence>
<name>A0AAF0BMC3_9PROT</name>
<keyword evidence="6 7" id="KW-0742">SOS response</keyword>
<keyword evidence="6 7" id="KW-0234">DNA repair</keyword>
<dbReference type="NCBIfam" id="TIGR00611">
    <property type="entry name" value="recf"/>
    <property type="match status" value="1"/>
</dbReference>
<dbReference type="Proteomes" id="UP001217500">
    <property type="component" value="Chromosome"/>
</dbReference>
<dbReference type="HAMAP" id="MF_00365">
    <property type="entry name" value="RecF"/>
    <property type="match status" value="1"/>
</dbReference>
<dbReference type="SUPFAM" id="SSF52540">
    <property type="entry name" value="P-loop containing nucleoside triphosphate hydrolases"/>
    <property type="match status" value="1"/>
</dbReference>
<dbReference type="InterPro" id="IPR027417">
    <property type="entry name" value="P-loop_NTPase"/>
</dbReference>
<evidence type="ECO:0000256" key="3">
    <source>
        <dbReference type="ARBA" id="ARBA00022741"/>
    </source>
</evidence>
<dbReference type="RefSeq" id="WP_289504079.1">
    <property type="nucleotide sequence ID" value="NZ_CP116805.1"/>
</dbReference>
<evidence type="ECO:0000259" key="9">
    <source>
        <dbReference type="SMART" id="SM00382"/>
    </source>
</evidence>
<evidence type="ECO:0000256" key="8">
    <source>
        <dbReference type="SAM" id="MobiDB-lite"/>
    </source>
</evidence>
<keyword evidence="2 6" id="KW-0235">DNA replication</keyword>
<dbReference type="InterPro" id="IPR042174">
    <property type="entry name" value="RecF_2"/>
</dbReference>
<evidence type="ECO:0000313" key="10">
    <source>
        <dbReference type="EMBL" id="WCL54360.1"/>
    </source>
</evidence>
<dbReference type="PROSITE" id="PS00618">
    <property type="entry name" value="RECF_2"/>
    <property type="match status" value="1"/>
</dbReference>
<reference evidence="10" key="1">
    <citation type="submission" date="2023-01" db="EMBL/GenBank/DDBJ databases">
        <title>The genome sequence of Kordiimonadaceae bacterium 6D33.</title>
        <authorList>
            <person name="Liu Y."/>
        </authorList>
    </citation>
    <scope>NUCLEOTIDE SEQUENCE</scope>
    <source>
        <strain evidence="10">6D33</strain>
    </source>
</reference>
<evidence type="ECO:0000256" key="7">
    <source>
        <dbReference type="RuleBase" id="RU000578"/>
    </source>
</evidence>
<comment type="similarity">
    <text evidence="6 7">Belongs to the RecF family.</text>
</comment>
<dbReference type="EMBL" id="CP116805">
    <property type="protein sequence ID" value="WCL54360.1"/>
    <property type="molecule type" value="Genomic_DNA"/>
</dbReference>
<evidence type="ECO:0000256" key="2">
    <source>
        <dbReference type="ARBA" id="ARBA00022705"/>
    </source>
</evidence>
<dbReference type="Gene3D" id="3.40.50.300">
    <property type="entry name" value="P-loop containing nucleotide triphosphate hydrolases"/>
    <property type="match status" value="1"/>
</dbReference>
<dbReference type="InterPro" id="IPR003593">
    <property type="entry name" value="AAA+_ATPase"/>
</dbReference>
<proteinExistence type="inferred from homology"/>
<keyword evidence="11" id="KW-1185">Reference proteome</keyword>
<dbReference type="InterPro" id="IPR003959">
    <property type="entry name" value="ATPase_AAA_core"/>
</dbReference>
<dbReference type="KEGG" id="gso:PH603_01135"/>